<dbReference type="InterPro" id="IPR050176">
    <property type="entry name" value="LTTR"/>
</dbReference>
<reference evidence="6" key="1">
    <citation type="journal article" date="2019" name="Int. J. Syst. Evol. Microbiol.">
        <title>The Global Catalogue of Microorganisms (GCM) 10K type strain sequencing project: providing services to taxonomists for standard genome sequencing and annotation.</title>
        <authorList>
            <consortium name="The Broad Institute Genomics Platform"/>
            <consortium name="The Broad Institute Genome Sequencing Center for Infectious Disease"/>
            <person name="Wu L."/>
            <person name="Ma J."/>
        </authorList>
    </citation>
    <scope>NUCLEOTIDE SEQUENCE [LARGE SCALE GENOMIC DNA]</scope>
    <source>
        <strain evidence="6">CCUG 66188</strain>
    </source>
</reference>
<name>A0ABW2B0K5_9RHOB</name>
<dbReference type="SUPFAM" id="SSF53850">
    <property type="entry name" value="Periplasmic binding protein-like II"/>
    <property type="match status" value="1"/>
</dbReference>
<comment type="caution">
    <text evidence="5">The sequence shown here is derived from an EMBL/GenBank/DDBJ whole genome shotgun (WGS) entry which is preliminary data.</text>
</comment>
<dbReference type="PANTHER" id="PTHR30579:SF2">
    <property type="entry name" value="HTH-TYPE TRANSCRIPTIONAL REGULATOR ARGP"/>
    <property type="match status" value="1"/>
</dbReference>
<keyword evidence="2" id="KW-0238">DNA-binding</keyword>
<dbReference type="Gene3D" id="3.40.190.290">
    <property type="match status" value="1"/>
</dbReference>
<dbReference type="EMBL" id="JBHSWG010000001">
    <property type="protein sequence ID" value="MFC6759214.1"/>
    <property type="molecule type" value="Genomic_DNA"/>
</dbReference>
<dbReference type="PANTHER" id="PTHR30579">
    <property type="entry name" value="TRANSCRIPTIONAL REGULATOR"/>
    <property type="match status" value="1"/>
</dbReference>
<evidence type="ECO:0000313" key="5">
    <source>
        <dbReference type="EMBL" id="MFC6759214.1"/>
    </source>
</evidence>
<keyword evidence="3" id="KW-0804">Transcription</keyword>
<sequence>MAAPGEVSAAVTGHARAAPGCDVHALGHLRYVATASPAFMERHFDGIFSLPALAQAPMLVFNPKDRLQHRWAEARGAARFHPPIHHLPSSQGFVDAALCGLGWGMNPLSLVQEHLRRGTLVTLVPDAPLDVPLYWQVTRALAPALKRLTTAVRKTAQDRLNLRA</sequence>
<gene>
    <name evidence="5" type="ORF">ACFQFQ_06435</name>
</gene>
<accession>A0ABW2B0K5</accession>
<evidence type="ECO:0000256" key="1">
    <source>
        <dbReference type="ARBA" id="ARBA00023015"/>
    </source>
</evidence>
<keyword evidence="6" id="KW-1185">Reference proteome</keyword>
<evidence type="ECO:0000256" key="2">
    <source>
        <dbReference type="ARBA" id="ARBA00023125"/>
    </source>
</evidence>
<evidence type="ECO:0000256" key="3">
    <source>
        <dbReference type="ARBA" id="ARBA00023163"/>
    </source>
</evidence>
<evidence type="ECO:0000313" key="6">
    <source>
        <dbReference type="Proteomes" id="UP001596353"/>
    </source>
</evidence>
<dbReference type="Proteomes" id="UP001596353">
    <property type="component" value="Unassembled WGS sequence"/>
</dbReference>
<evidence type="ECO:0000259" key="4">
    <source>
        <dbReference type="Pfam" id="PF03466"/>
    </source>
</evidence>
<feature type="domain" description="LysR substrate-binding" evidence="4">
    <location>
        <begin position="5"/>
        <end position="155"/>
    </location>
</feature>
<keyword evidence="1" id="KW-0805">Transcription regulation</keyword>
<proteinExistence type="predicted"/>
<dbReference type="Pfam" id="PF03466">
    <property type="entry name" value="LysR_substrate"/>
    <property type="match status" value="1"/>
</dbReference>
<dbReference type="InterPro" id="IPR005119">
    <property type="entry name" value="LysR_subst-bd"/>
</dbReference>
<organism evidence="5 6">
    <name type="scientific">Sulfitobacter porphyrae</name>
    <dbReference type="NCBI Taxonomy" id="1246864"/>
    <lineage>
        <taxon>Bacteria</taxon>
        <taxon>Pseudomonadati</taxon>
        <taxon>Pseudomonadota</taxon>
        <taxon>Alphaproteobacteria</taxon>
        <taxon>Rhodobacterales</taxon>
        <taxon>Roseobacteraceae</taxon>
        <taxon>Sulfitobacter</taxon>
    </lineage>
</organism>
<protein>
    <submittedName>
        <fullName evidence="5">LysR substrate-binding domain-containing protein</fullName>
    </submittedName>
</protein>